<evidence type="ECO:0000259" key="2">
    <source>
        <dbReference type="Pfam" id="PF01425"/>
    </source>
</evidence>
<evidence type="ECO:0000313" key="4">
    <source>
        <dbReference type="Proteomes" id="UP000586918"/>
    </source>
</evidence>
<dbReference type="InterPro" id="IPR000120">
    <property type="entry name" value="Amidase"/>
</dbReference>
<comment type="caution">
    <text evidence="3">The sequence shown here is derived from an EMBL/GenBank/DDBJ whole genome shotgun (WGS) entry which is preliminary data.</text>
</comment>
<reference evidence="3 4" key="1">
    <citation type="submission" date="2020-04" db="EMBL/GenBank/DDBJ databases">
        <authorList>
            <person name="Klaysubun C."/>
            <person name="Duangmal K."/>
            <person name="Lipun K."/>
        </authorList>
    </citation>
    <scope>NUCLEOTIDE SEQUENCE [LARGE SCALE GENOMIC DNA]</scope>
    <source>
        <strain evidence="3 4">DSM 45300</strain>
    </source>
</reference>
<dbReference type="InterPro" id="IPR036928">
    <property type="entry name" value="AS_sf"/>
</dbReference>
<dbReference type="GO" id="GO:0003824">
    <property type="term" value="F:catalytic activity"/>
    <property type="evidence" value="ECO:0007669"/>
    <property type="project" value="InterPro"/>
</dbReference>
<dbReference type="Gene3D" id="1.10.20.60">
    <property type="entry name" value="Glu-tRNAGln amidotransferase C subunit, N-terminal domain"/>
    <property type="match status" value="1"/>
</dbReference>
<keyword evidence="4" id="KW-1185">Reference proteome</keyword>
<evidence type="ECO:0000313" key="3">
    <source>
        <dbReference type="EMBL" id="NMH94047.1"/>
    </source>
</evidence>
<dbReference type="PANTHER" id="PTHR11895">
    <property type="entry name" value="TRANSAMIDASE"/>
    <property type="match status" value="1"/>
</dbReference>
<dbReference type="Proteomes" id="UP000586918">
    <property type="component" value="Unassembled WGS sequence"/>
</dbReference>
<proteinExistence type="predicted"/>
<dbReference type="RefSeq" id="WP_169414740.1">
    <property type="nucleotide sequence ID" value="NZ_JAAXKZ010000092.1"/>
</dbReference>
<dbReference type="InterPro" id="IPR020556">
    <property type="entry name" value="Amidase_CS"/>
</dbReference>
<dbReference type="EMBL" id="JAAXKZ010000092">
    <property type="protein sequence ID" value="NMH94047.1"/>
    <property type="molecule type" value="Genomic_DNA"/>
</dbReference>
<sequence>MPVQPPDPAAIAKVAEGYGLGLSEDDIKSFSPMVHGLLNSWDAVEELYAQTAPKAPEREWTRPSEADNPYNAWYVTCSVTEGGEGPLAGRTVAVKDNTMVAGVPMMNGSKTVEGFTPTRDATIITRLLAAGATIAGKAVCEDLCFSGGSHTSRTGPVRNPWDETRSTGGSSSGSAALVASGVVDVATGGDQGGSIRMPASYSGIVGHKPTHGLVPYTGAFPIEQTIDHVGPMTRTVADAALVLSVIAGRDGLDPRQPADVTVDDYVGALSRSAEGLRVGVVTEGFGHPNSDPGVDDAVRAATETLRGAGLTVEDVSIPWHLHGAKIWDVIATEGATAQMVDANGYGLNWQGLYDPELIEHYGNQWRADATQFSQTVQLVLLAGKYALNTYQGKHYAMARNLALELRKAYDEALSRYDVLVMPTTPIQASVIPPADAPREEVIGRALEMLANTATFDVTGHPGCSVPAGLVNGLPTGMMIIGKHFDDATVLRVANTFEQAVGGFPAPQSANGGSSS</sequence>
<accession>A0A848DMP7</accession>
<gene>
    <name evidence="3" type="ORF">HF519_21205</name>
</gene>
<organism evidence="3 4">
    <name type="scientific">Pseudonocardia bannensis</name>
    <dbReference type="NCBI Taxonomy" id="630973"/>
    <lineage>
        <taxon>Bacteria</taxon>
        <taxon>Bacillati</taxon>
        <taxon>Actinomycetota</taxon>
        <taxon>Actinomycetes</taxon>
        <taxon>Pseudonocardiales</taxon>
        <taxon>Pseudonocardiaceae</taxon>
        <taxon>Pseudonocardia</taxon>
    </lineage>
</organism>
<feature type="region of interest" description="Disordered" evidence="1">
    <location>
        <begin position="151"/>
        <end position="173"/>
    </location>
</feature>
<dbReference type="AlphaFoldDB" id="A0A848DMP7"/>
<evidence type="ECO:0000256" key="1">
    <source>
        <dbReference type="SAM" id="MobiDB-lite"/>
    </source>
</evidence>
<protein>
    <submittedName>
        <fullName evidence="3">Amidase</fullName>
    </submittedName>
</protein>
<dbReference type="SUPFAM" id="SSF75304">
    <property type="entry name" value="Amidase signature (AS) enzymes"/>
    <property type="match status" value="1"/>
</dbReference>
<dbReference type="PANTHER" id="PTHR11895:SF170">
    <property type="entry name" value="AMIDASE"/>
    <property type="match status" value="1"/>
</dbReference>
<dbReference type="Pfam" id="PF01425">
    <property type="entry name" value="Amidase"/>
    <property type="match status" value="1"/>
</dbReference>
<name>A0A848DMP7_9PSEU</name>
<dbReference type="InterPro" id="IPR023631">
    <property type="entry name" value="Amidase_dom"/>
</dbReference>
<dbReference type="PROSITE" id="PS00571">
    <property type="entry name" value="AMIDASES"/>
    <property type="match status" value="1"/>
</dbReference>
<dbReference type="NCBIfam" id="NF005565">
    <property type="entry name" value="PRK07235.1"/>
    <property type="match status" value="1"/>
</dbReference>
<dbReference type="Gene3D" id="3.90.1300.10">
    <property type="entry name" value="Amidase signature (AS) domain"/>
    <property type="match status" value="1"/>
</dbReference>
<feature type="domain" description="Amidase" evidence="2">
    <location>
        <begin position="82"/>
        <end position="490"/>
    </location>
</feature>